<reference evidence="2" key="1">
    <citation type="submission" date="2016-10" db="EMBL/GenBank/DDBJ databases">
        <authorList>
            <person name="Varghese N."/>
            <person name="Submissions S."/>
        </authorList>
    </citation>
    <scope>NUCLEOTIDE SEQUENCE [LARGE SCALE GENOMIC DNA]</scope>
    <source>
        <strain evidence="2">DSM 22951</strain>
    </source>
</reference>
<accession>A0A2Y8ZML5</accession>
<organism evidence="1 2">
    <name type="scientific">Branchiibius hedensis</name>
    <dbReference type="NCBI Taxonomy" id="672460"/>
    <lineage>
        <taxon>Bacteria</taxon>
        <taxon>Bacillati</taxon>
        <taxon>Actinomycetota</taxon>
        <taxon>Actinomycetes</taxon>
        <taxon>Micrococcales</taxon>
        <taxon>Dermacoccaceae</taxon>
        <taxon>Branchiibius</taxon>
    </lineage>
</organism>
<dbReference type="AlphaFoldDB" id="A0A2Y8ZML5"/>
<keyword evidence="2" id="KW-1185">Reference proteome</keyword>
<proteinExistence type="predicted"/>
<dbReference type="OrthoDB" id="9787207at2"/>
<evidence type="ECO:0000313" key="2">
    <source>
        <dbReference type="Proteomes" id="UP000250028"/>
    </source>
</evidence>
<dbReference type="EMBL" id="UESZ01000001">
    <property type="protein sequence ID" value="SSA33024.1"/>
    <property type="molecule type" value="Genomic_DNA"/>
</dbReference>
<dbReference type="RefSeq" id="WP_109683775.1">
    <property type="nucleotide sequence ID" value="NZ_QGDN01000001.1"/>
</dbReference>
<dbReference type="Pfam" id="PF06224">
    <property type="entry name" value="AlkZ-like"/>
    <property type="match status" value="1"/>
</dbReference>
<dbReference type="PANTHER" id="PTHR30528:SF0">
    <property type="entry name" value="CYTOPLASMIC PROTEIN"/>
    <property type="match status" value="1"/>
</dbReference>
<dbReference type="Proteomes" id="UP000250028">
    <property type="component" value="Unassembled WGS sequence"/>
</dbReference>
<sequence>MAGSPITLTRPQARAIAVRAPLLTAARPAGLLPLVDHLGSLQIEHTAYVAPTAHVVAWSRLGRSYDPAELDDAVVSGDLVEFLMRLVPARDMALYRAEMANWPGDEPLREWQEDGAEWLAANDDCRLDILARLTDEGPTAASDFPDTTIVPWRSSGWTNDKNVNAVLAMMVRRGEVAVAGREGQAVLYDLAERVYPDDPVPALEVARTARAARFLSAMGIARSGGQQDPREPLVINEIGVPARIEGLRGIWRVDPTYLTDAPFLPRAALLSPLDRLVFDRKRTAELFDFDYKLEMYTPKDKRRWGYWAMPVLYGDELVGKLDAQTDRDAGRLRVHALHWDVDPSRAMMDAVQHEIDDLAAWLGVRRSDG</sequence>
<dbReference type="InterPro" id="IPR009351">
    <property type="entry name" value="AlkZ-like"/>
</dbReference>
<evidence type="ECO:0008006" key="3">
    <source>
        <dbReference type="Google" id="ProtNLM"/>
    </source>
</evidence>
<gene>
    <name evidence="1" type="ORF">SAMN04489750_0295</name>
</gene>
<dbReference type="PANTHER" id="PTHR30528">
    <property type="entry name" value="CYTOPLASMIC PROTEIN"/>
    <property type="match status" value="1"/>
</dbReference>
<protein>
    <recommendedName>
        <fullName evidence="3">Winged helix DNA-binding domain-containing protein</fullName>
    </recommendedName>
</protein>
<name>A0A2Y8ZML5_9MICO</name>
<evidence type="ECO:0000313" key="1">
    <source>
        <dbReference type="EMBL" id="SSA33024.1"/>
    </source>
</evidence>